<evidence type="ECO:0000313" key="3">
    <source>
        <dbReference type="Proteomes" id="UP000198688"/>
    </source>
</evidence>
<evidence type="ECO:0000259" key="1">
    <source>
        <dbReference type="Pfam" id="PF13360"/>
    </source>
</evidence>
<organism evidence="2 3">
    <name type="scientific">Actinoplanes derwentensis</name>
    <dbReference type="NCBI Taxonomy" id="113562"/>
    <lineage>
        <taxon>Bacteria</taxon>
        <taxon>Bacillati</taxon>
        <taxon>Actinomycetota</taxon>
        <taxon>Actinomycetes</taxon>
        <taxon>Micromonosporales</taxon>
        <taxon>Micromonosporaceae</taxon>
        <taxon>Actinoplanes</taxon>
    </lineage>
</organism>
<proteinExistence type="predicted"/>
<dbReference type="STRING" id="113562.SAMN04489716_3511"/>
<evidence type="ECO:0000313" key="2">
    <source>
        <dbReference type="EMBL" id="SDT37500.1"/>
    </source>
</evidence>
<dbReference type="Pfam" id="PF13360">
    <property type="entry name" value="PQQ_2"/>
    <property type="match status" value="1"/>
</dbReference>
<reference evidence="2 3" key="1">
    <citation type="submission" date="2016-10" db="EMBL/GenBank/DDBJ databases">
        <authorList>
            <person name="de Groot N.N."/>
        </authorList>
    </citation>
    <scope>NUCLEOTIDE SEQUENCE [LARGE SCALE GENOMIC DNA]</scope>
    <source>
        <strain evidence="2 3">DSM 43941</strain>
    </source>
</reference>
<keyword evidence="3" id="KW-1185">Reference proteome</keyword>
<gene>
    <name evidence="2" type="ORF">SAMN04489716_3511</name>
</gene>
<sequence>MPPSSAGAVLWSVDEPDFYLQDDVIGGQRTLAADASAFLPVTTSSSGPAAGALLDTATGRLLTGRLTTLGWYLVAAGDTLVATEHDTPGRDCAVTVTAVDGRTGTSAWNGTLYSRLRADGECQKTLGRPYDGGPVLFGSGSAVASVTRTGRTTLTDVTTGTVRWTADQAGTPIAGDDRRLLVRDNAESGPVALLDLADGRRLWTVPDPGLPGTSASWDSAVAGDLVAVMGATGDRPYVQIHDAATGRQLARRGGWLTGLGDGWAMVSTSVDAAAGRLTLHMLRF</sequence>
<dbReference type="InterPro" id="IPR011044">
    <property type="entry name" value="Quino_amine_DH_bsu"/>
</dbReference>
<dbReference type="Gene3D" id="2.130.10.10">
    <property type="entry name" value="YVTN repeat-like/Quinoprotein amine dehydrogenase"/>
    <property type="match status" value="1"/>
</dbReference>
<feature type="domain" description="Pyrrolo-quinoline quinone repeat" evidence="1">
    <location>
        <begin position="95"/>
        <end position="249"/>
    </location>
</feature>
<dbReference type="AlphaFoldDB" id="A0A1H1ZUY5"/>
<dbReference type="Proteomes" id="UP000198688">
    <property type="component" value="Chromosome I"/>
</dbReference>
<dbReference type="InterPro" id="IPR002372">
    <property type="entry name" value="PQQ_rpt_dom"/>
</dbReference>
<accession>A0A1H1ZUY5</accession>
<dbReference type="SUPFAM" id="SSF50969">
    <property type="entry name" value="YVTN repeat-like/Quinoprotein amine dehydrogenase"/>
    <property type="match status" value="1"/>
</dbReference>
<protein>
    <submittedName>
        <fullName evidence="2">PQQ-like domain-containing protein</fullName>
    </submittedName>
</protein>
<dbReference type="EMBL" id="LT629758">
    <property type="protein sequence ID" value="SDT37500.1"/>
    <property type="molecule type" value="Genomic_DNA"/>
</dbReference>
<dbReference type="InterPro" id="IPR015943">
    <property type="entry name" value="WD40/YVTN_repeat-like_dom_sf"/>
</dbReference>
<name>A0A1H1ZUY5_9ACTN</name>